<name>A0A165CKA7_9APHY</name>
<keyword evidence="2" id="KW-0472">Membrane</keyword>
<dbReference type="RefSeq" id="XP_040760707.1">
    <property type="nucleotide sequence ID" value="XM_040913099.1"/>
</dbReference>
<dbReference type="AlphaFoldDB" id="A0A165CKA7"/>
<dbReference type="STRING" id="1314785.A0A165CKA7"/>
<dbReference type="OrthoDB" id="2752889at2759"/>
<dbReference type="Proteomes" id="UP000076871">
    <property type="component" value="Unassembled WGS sequence"/>
</dbReference>
<reference evidence="3 4" key="1">
    <citation type="journal article" date="2016" name="Mol. Biol. Evol.">
        <title>Comparative Genomics of Early-Diverging Mushroom-Forming Fungi Provides Insights into the Origins of Lignocellulose Decay Capabilities.</title>
        <authorList>
            <person name="Nagy L.G."/>
            <person name="Riley R."/>
            <person name="Tritt A."/>
            <person name="Adam C."/>
            <person name="Daum C."/>
            <person name="Floudas D."/>
            <person name="Sun H."/>
            <person name="Yadav J.S."/>
            <person name="Pangilinan J."/>
            <person name="Larsson K.H."/>
            <person name="Matsuura K."/>
            <person name="Barry K."/>
            <person name="Labutti K."/>
            <person name="Kuo R."/>
            <person name="Ohm R.A."/>
            <person name="Bhattacharya S.S."/>
            <person name="Shirouzu T."/>
            <person name="Yoshinaga Y."/>
            <person name="Martin F.M."/>
            <person name="Grigoriev I.V."/>
            <person name="Hibbett D.S."/>
        </authorList>
    </citation>
    <scope>NUCLEOTIDE SEQUENCE [LARGE SCALE GENOMIC DNA]</scope>
    <source>
        <strain evidence="3 4">93-53</strain>
    </source>
</reference>
<evidence type="ECO:0000256" key="2">
    <source>
        <dbReference type="SAM" id="Phobius"/>
    </source>
</evidence>
<evidence type="ECO:0000313" key="4">
    <source>
        <dbReference type="Proteomes" id="UP000076871"/>
    </source>
</evidence>
<keyword evidence="4" id="KW-1185">Reference proteome</keyword>
<organism evidence="3 4">
    <name type="scientific">Laetiporus sulphureus 93-53</name>
    <dbReference type="NCBI Taxonomy" id="1314785"/>
    <lineage>
        <taxon>Eukaryota</taxon>
        <taxon>Fungi</taxon>
        <taxon>Dikarya</taxon>
        <taxon>Basidiomycota</taxon>
        <taxon>Agaricomycotina</taxon>
        <taxon>Agaricomycetes</taxon>
        <taxon>Polyporales</taxon>
        <taxon>Laetiporus</taxon>
    </lineage>
</organism>
<evidence type="ECO:0000313" key="3">
    <source>
        <dbReference type="EMBL" id="KZT02967.1"/>
    </source>
</evidence>
<feature type="region of interest" description="Disordered" evidence="1">
    <location>
        <begin position="273"/>
        <end position="314"/>
    </location>
</feature>
<proteinExistence type="predicted"/>
<dbReference type="InParanoid" id="A0A165CKA7"/>
<protein>
    <submittedName>
        <fullName evidence="3">Uncharacterized protein</fullName>
    </submittedName>
</protein>
<feature type="compositionally biased region" description="Low complexity" evidence="1">
    <location>
        <begin position="293"/>
        <end position="314"/>
    </location>
</feature>
<gene>
    <name evidence="3" type="ORF">LAESUDRAFT_762388</name>
</gene>
<evidence type="ECO:0000256" key="1">
    <source>
        <dbReference type="SAM" id="MobiDB-lite"/>
    </source>
</evidence>
<dbReference type="GeneID" id="63830127"/>
<dbReference type="EMBL" id="KV427648">
    <property type="protein sequence ID" value="KZT02967.1"/>
    <property type="molecule type" value="Genomic_DNA"/>
</dbReference>
<keyword evidence="2" id="KW-1133">Transmembrane helix</keyword>
<accession>A0A165CKA7</accession>
<sequence>MVHRRRRRHPPLAQAPRAHHLLPWLPRLRARPTALLALGGHRDAAHRHLPRPVAVLMSWNLSIGALITAAILAGIIYAWHDFRVDLGVPFREDDRQSIYLAVTKMYLREGFTMRIPMQSDHGQAEGQNSTYSIALFGSSYSFPGPYHPDYLAQTNSVPADALPFSGDYSDMDNTITETRMFQRRRMSSDSASEPPCSATSFVSYVGSYTLPTSSSSQVAALVARLRVRPEQFIQHASWQQQQFAVVPAEAAPRQVHKLSILCSSAADAAVGQLSEHVPSRQEPPARRCPPAPANAASRRLVIDQRPAASPANASRRTRTLCLLMHPHR</sequence>
<keyword evidence="2" id="KW-0812">Transmembrane</keyword>
<feature type="transmembrane region" description="Helical" evidence="2">
    <location>
        <begin position="56"/>
        <end position="79"/>
    </location>
</feature>